<sequence>MHHPLAVYENPFVTATSRGTIGDIYSLSHQLSKVDAPKPLSLLRHILGIGRADSDPWFQVVRMWTEIGEVCESESFGVHAGFPVPETLPQGHGFTSDTGGTRRLSLNGPGPLSSKGGPSDPPVPMMPVVDAVLPLPSPLHLRLPVLTRLSFNEQGRITHHRDLWDVRDLVGLFPGAALAQWIGTRLAARGLSVASRLGAWVVRSLLHCHLVIGISREGIAEIGTCRSHMPAGVCGELCISTLYWHPGDASPRRRPLLCYTERRIRTQHPGSSHRVRCRSIAPAPSQLSVGVICIRRRDPCGMHRPCQGCRGEDAVANGHCQASPDGCAHGIQIMADVEPRAGVRLLGAVEGNAQTPKAIQTWGRTSSAEGNPVREPQNLHHPGVPLRALEPTAPPSRAAPVVLSLPVQTQYLNSASARHADVSPRSRIRSCVFIVGERSTAAGTRAMYVCIAFYVCASAAALSAALRCTASDSAAYPWAIMETARATVAPALPLTRAYHVLPF</sequence>
<evidence type="ECO:0000313" key="3">
    <source>
        <dbReference type="Proteomes" id="UP000298327"/>
    </source>
</evidence>
<reference evidence="2 3" key="1">
    <citation type="submission" date="2019-02" db="EMBL/GenBank/DDBJ databases">
        <title>Genome sequencing of the rare red list fungi Dentipellis fragilis.</title>
        <authorList>
            <person name="Buettner E."/>
            <person name="Kellner H."/>
        </authorList>
    </citation>
    <scope>NUCLEOTIDE SEQUENCE [LARGE SCALE GENOMIC DNA]</scope>
    <source>
        <strain evidence="2 3">DSM 105465</strain>
    </source>
</reference>
<evidence type="ECO:0000256" key="1">
    <source>
        <dbReference type="SAM" id="MobiDB-lite"/>
    </source>
</evidence>
<organism evidence="2 3">
    <name type="scientific">Dentipellis fragilis</name>
    <dbReference type="NCBI Taxonomy" id="205917"/>
    <lineage>
        <taxon>Eukaryota</taxon>
        <taxon>Fungi</taxon>
        <taxon>Dikarya</taxon>
        <taxon>Basidiomycota</taxon>
        <taxon>Agaricomycotina</taxon>
        <taxon>Agaricomycetes</taxon>
        <taxon>Russulales</taxon>
        <taxon>Hericiaceae</taxon>
        <taxon>Dentipellis</taxon>
    </lineage>
</organism>
<keyword evidence="3" id="KW-1185">Reference proteome</keyword>
<dbReference type="STRING" id="205917.A0A4Y9Z3Q3"/>
<dbReference type="EMBL" id="SEOQ01000143">
    <property type="protein sequence ID" value="TFY69194.1"/>
    <property type="molecule type" value="Genomic_DNA"/>
</dbReference>
<protein>
    <submittedName>
        <fullName evidence="2">Uncharacterized protein</fullName>
    </submittedName>
</protein>
<dbReference type="OrthoDB" id="9995831at2759"/>
<name>A0A4Y9Z3Q3_9AGAM</name>
<feature type="region of interest" description="Disordered" evidence="1">
    <location>
        <begin position="89"/>
        <end position="121"/>
    </location>
</feature>
<dbReference type="Proteomes" id="UP000298327">
    <property type="component" value="Unassembled WGS sequence"/>
</dbReference>
<gene>
    <name evidence="2" type="ORF">EVG20_g3247</name>
</gene>
<evidence type="ECO:0000313" key="2">
    <source>
        <dbReference type="EMBL" id="TFY69194.1"/>
    </source>
</evidence>
<proteinExistence type="predicted"/>
<accession>A0A4Y9Z3Q3</accession>
<feature type="compositionally biased region" description="Low complexity" evidence="1">
    <location>
        <begin position="104"/>
        <end position="118"/>
    </location>
</feature>
<dbReference type="AlphaFoldDB" id="A0A4Y9Z3Q3"/>
<comment type="caution">
    <text evidence="2">The sequence shown here is derived from an EMBL/GenBank/DDBJ whole genome shotgun (WGS) entry which is preliminary data.</text>
</comment>